<keyword evidence="4" id="KW-0505">Motor protein</keyword>
<keyword evidence="4" id="KW-0963">Cytoplasm</keyword>
<dbReference type="PROSITE" id="PS50005">
    <property type="entry name" value="TPR"/>
    <property type="match status" value="2"/>
</dbReference>
<dbReference type="GO" id="GO:0005576">
    <property type="term" value="C:extracellular region"/>
    <property type="evidence" value="ECO:0007669"/>
    <property type="project" value="InterPro"/>
</dbReference>
<organism evidence="6 7">
    <name type="scientific">Rotaria sordida</name>
    <dbReference type="NCBI Taxonomy" id="392033"/>
    <lineage>
        <taxon>Eukaryota</taxon>
        <taxon>Metazoa</taxon>
        <taxon>Spiralia</taxon>
        <taxon>Gnathifera</taxon>
        <taxon>Rotifera</taxon>
        <taxon>Eurotatoria</taxon>
        <taxon>Bdelloidea</taxon>
        <taxon>Philodinida</taxon>
        <taxon>Philodinidae</taxon>
        <taxon>Rotaria</taxon>
    </lineage>
</organism>
<keyword evidence="1" id="KW-0677">Repeat</keyword>
<dbReference type="EMBL" id="CAJNOT010000215">
    <property type="protein sequence ID" value="CAF0897302.1"/>
    <property type="molecule type" value="Genomic_DNA"/>
</dbReference>
<dbReference type="Gene3D" id="1.25.40.10">
    <property type="entry name" value="Tetratricopeptide repeat domain"/>
    <property type="match status" value="3"/>
</dbReference>
<dbReference type="GO" id="GO:0005871">
    <property type="term" value="C:kinesin complex"/>
    <property type="evidence" value="ECO:0007669"/>
    <property type="project" value="UniProtKB-UniRule"/>
</dbReference>
<dbReference type="InterPro" id="IPR019734">
    <property type="entry name" value="TPR_rpt"/>
</dbReference>
<evidence type="ECO:0000256" key="2">
    <source>
        <dbReference type="ARBA" id="ARBA00022803"/>
    </source>
</evidence>
<dbReference type="Pfam" id="PF13424">
    <property type="entry name" value="TPR_12"/>
    <property type="match status" value="3"/>
</dbReference>
<accession>A0A813ZEX6</accession>
<dbReference type="PANTHER" id="PTHR45641:SF19">
    <property type="entry name" value="NEPHROCYSTIN-3"/>
    <property type="match status" value="1"/>
</dbReference>
<dbReference type="PANTHER" id="PTHR45641">
    <property type="entry name" value="TETRATRICOPEPTIDE REPEAT PROTEIN (AFU_ORTHOLOGUE AFUA_6G03870)"/>
    <property type="match status" value="1"/>
</dbReference>
<dbReference type="Pfam" id="PF03496">
    <property type="entry name" value="ADPrib_exo_Tox"/>
    <property type="match status" value="1"/>
</dbReference>
<evidence type="ECO:0000313" key="6">
    <source>
        <dbReference type="EMBL" id="CAF0897302.1"/>
    </source>
</evidence>
<comment type="subcellular location">
    <subcellularLocation>
        <location evidence="4">Cytoplasm</location>
        <location evidence="4">Cytoskeleton</location>
    </subcellularLocation>
</comment>
<comment type="subunit">
    <text evidence="4">Oligomeric complex composed of two heavy chains and two light chains.</text>
</comment>
<dbReference type="InterPro" id="IPR003540">
    <property type="entry name" value="ADP-ribosyltransferase"/>
</dbReference>
<feature type="repeat" description="TPR" evidence="3">
    <location>
        <begin position="468"/>
        <end position="501"/>
    </location>
</feature>
<keyword evidence="2 3" id="KW-0802">TPR repeat</keyword>
<dbReference type="SMART" id="SM00028">
    <property type="entry name" value="TPR"/>
    <property type="match status" value="7"/>
</dbReference>
<dbReference type="PRINTS" id="PR00381">
    <property type="entry name" value="KINESINLIGHT"/>
</dbReference>
<feature type="repeat" description="TPR" evidence="3">
    <location>
        <begin position="300"/>
        <end position="333"/>
    </location>
</feature>
<protein>
    <recommendedName>
        <fullName evidence="4">Kinesin light chain</fullName>
    </recommendedName>
</protein>
<comment type="function">
    <text evidence="4">Kinesin is a microtubule-associated force-producing protein that play a role in organelle transport.</text>
</comment>
<name>A0A813ZEX6_9BILA</name>
<evidence type="ECO:0000259" key="5">
    <source>
        <dbReference type="Pfam" id="PF03496"/>
    </source>
</evidence>
<sequence length="524" mass="60178">MVNKALRTEDVEQLHTFRFFIADLSSALANEYKKMMEDPNNGMIITTVYRGAQLTLTELEEFRSNEGKLISINGYLSTSRSRCIAINFAVKSKKQVDSVPVLFEIECQNDENDCSIFADITSFSNFPDEQEILFDLGAVFIVQIVSEEDNMWKICLSMTGDGREIARQYIEEMKKEMQGDSISMFFGSLLTRMGHYQTAQTYFQQLLKDPDNENLAYIHNQLGLVCQAKAEFDQGMYHFDAAYQLMRKSHPLLLRDLACVLRNMSHVLTEQGHYEKALKHCNEAKIVLEELNDSCQLDIAHCLHNIGSIYQGLRKYVDALNYYEQALEIKQACLPEIHVHIAETLNSIGLVYLMTKDIEKAFNFCLSSLQMFQTCLPEDHSDIANVLHNIADCYHSKRQYNVALQHYDLALAIKKKCFPPGHPSIAMTLNNISTVLSAKGDKMKALKLCLKALRMRERVLPFDHLDLATSLSSAGHKYEAVKEYQRALEYFEKALEIRAKRLPKDDSVRKRTEKHVIRMKWKVT</sequence>
<keyword evidence="4" id="KW-0206">Cytoskeleton</keyword>
<dbReference type="Proteomes" id="UP000663864">
    <property type="component" value="Unassembled WGS sequence"/>
</dbReference>
<evidence type="ECO:0000256" key="4">
    <source>
        <dbReference type="RuleBase" id="RU367020"/>
    </source>
</evidence>
<keyword evidence="4" id="KW-0493">Microtubule</keyword>
<dbReference type="PROSITE" id="PS51996">
    <property type="entry name" value="TR_MART"/>
    <property type="match status" value="1"/>
</dbReference>
<evidence type="ECO:0000313" key="7">
    <source>
        <dbReference type="Proteomes" id="UP000663864"/>
    </source>
</evidence>
<dbReference type="GO" id="GO:0005874">
    <property type="term" value="C:microtubule"/>
    <property type="evidence" value="ECO:0007669"/>
    <property type="project" value="UniProtKB-UniRule"/>
</dbReference>
<dbReference type="SUPFAM" id="SSF48452">
    <property type="entry name" value="TPR-like"/>
    <property type="match status" value="2"/>
</dbReference>
<dbReference type="AlphaFoldDB" id="A0A813ZEX6"/>
<gene>
    <name evidence="6" type="ORF">ZHD862_LOCUS7202</name>
</gene>
<dbReference type="SUPFAM" id="SSF56399">
    <property type="entry name" value="ADP-ribosylation"/>
    <property type="match status" value="1"/>
</dbReference>
<dbReference type="InterPro" id="IPR011990">
    <property type="entry name" value="TPR-like_helical_dom_sf"/>
</dbReference>
<comment type="similarity">
    <text evidence="4">Belongs to the kinesin light chain family.</text>
</comment>
<evidence type="ECO:0000256" key="3">
    <source>
        <dbReference type="PROSITE-ProRule" id="PRU00339"/>
    </source>
</evidence>
<comment type="caution">
    <text evidence="6">The sequence shown here is derived from an EMBL/GenBank/DDBJ whole genome shotgun (WGS) entry which is preliminary data.</text>
</comment>
<dbReference type="Gene3D" id="3.90.176.10">
    <property type="entry name" value="Toxin ADP-ribosyltransferase, Chain A, domain 1"/>
    <property type="match status" value="1"/>
</dbReference>
<evidence type="ECO:0000256" key="1">
    <source>
        <dbReference type="ARBA" id="ARBA00022737"/>
    </source>
</evidence>
<reference evidence="6" key="1">
    <citation type="submission" date="2021-02" db="EMBL/GenBank/DDBJ databases">
        <authorList>
            <person name="Nowell W R."/>
        </authorList>
    </citation>
    <scope>NUCLEOTIDE SEQUENCE</scope>
</reference>
<proteinExistence type="inferred from homology"/>
<feature type="domain" description="ADP ribosyltransferase" evidence="5">
    <location>
        <begin position="3"/>
        <end position="155"/>
    </location>
</feature>